<dbReference type="Gene3D" id="3.40.50.2000">
    <property type="entry name" value="Glycogen Phosphorylase B"/>
    <property type="match status" value="2"/>
</dbReference>
<dbReference type="CAZy" id="GT1">
    <property type="family name" value="Glycosyltransferase Family 1"/>
</dbReference>
<evidence type="ECO:0000256" key="1">
    <source>
        <dbReference type="ARBA" id="ARBA00022676"/>
    </source>
</evidence>
<accession>Q97HK4</accession>
<dbReference type="EMBL" id="AE001437">
    <property type="protein sequence ID" value="AAK79966.1"/>
    <property type="molecule type" value="Genomic_DNA"/>
</dbReference>
<dbReference type="PANTHER" id="PTHR48043">
    <property type="entry name" value="EG:EG0003.4 PROTEIN-RELATED"/>
    <property type="match status" value="1"/>
</dbReference>
<dbReference type="KEGG" id="cac:CA_C2007"/>
<protein>
    <submittedName>
        <fullName evidence="4">Predicted glycosyltransferase</fullName>
    </submittedName>
</protein>
<sequence length="400" mass="45964">MKKVMFVSFPADGHLNPTIKLCKELSDNNVGIIYYTFDKYFKNFNEVENIELNSYPKEFVSEFEVFGNKANKLNKNLVGALYMLYFCSNELMPFMLEEIKKNKPDLVICDTFGIWGKMAARHCKVPLAIFSAFFLENMNDKIPTQLIISILLHIPQLLKAMSIKLKMDKRYGKICDRPSDILSDQHEFTIVTTSKEFHPNGNKYGCNVKFIGPANNDISYNHVEKDTIFISLGTVSSSDSFWNICINAVAGLGYNVVVSLGGNKNNKVKEINGYDNVKIYEKLGLEEYKNVVRKSVLFISHGGFNSISDAIVYDTPLLIYTDTLERYNNGKAAEERNCGRVYKYKKLNEKQLRKEVIEIIKDSSIKDGLKCCREEFFKSMGYKKVVQELIRKFNLEEKHE</sequence>
<keyword evidence="1" id="KW-0328">Glycosyltransferase</keyword>
<dbReference type="InterPro" id="IPR002213">
    <property type="entry name" value="UDP_glucos_trans"/>
</dbReference>
<name>Q97HK4_CLOAB</name>
<dbReference type="eggNOG" id="COG1819">
    <property type="taxonomic scope" value="Bacteria"/>
</dbReference>
<keyword evidence="5" id="KW-1185">Reference proteome</keyword>
<organism evidence="4 5">
    <name type="scientific">Clostridium acetobutylicum (strain ATCC 824 / DSM 792 / JCM 1419 / IAM 19013 / LMG 5710 / NBRC 13948 / NRRL B-527 / VKM B-1787 / 2291 / W)</name>
    <dbReference type="NCBI Taxonomy" id="272562"/>
    <lineage>
        <taxon>Bacteria</taxon>
        <taxon>Bacillati</taxon>
        <taxon>Bacillota</taxon>
        <taxon>Clostridia</taxon>
        <taxon>Eubacteriales</taxon>
        <taxon>Clostridiaceae</taxon>
        <taxon>Clostridium</taxon>
    </lineage>
</organism>
<dbReference type="GO" id="GO:0008194">
    <property type="term" value="F:UDP-glycosyltransferase activity"/>
    <property type="evidence" value="ECO:0007669"/>
    <property type="project" value="InterPro"/>
</dbReference>
<dbReference type="PANTHER" id="PTHR48043:SF145">
    <property type="entry name" value="FI06409P-RELATED"/>
    <property type="match status" value="1"/>
</dbReference>
<dbReference type="AlphaFoldDB" id="Q97HK4"/>
<dbReference type="InterPro" id="IPR050271">
    <property type="entry name" value="UDP-glycosyltransferase"/>
</dbReference>
<feature type="domain" description="Glycosyl transferase family 28 C-terminal" evidence="3">
    <location>
        <begin position="254"/>
        <end position="363"/>
    </location>
</feature>
<dbReference type="CDD" id="cd03784">
    <property type="entry name" value="GT1_Gtf-like"/>
    <property type="match status" value="1"/>
</dbReference>
<dbReference type="InterPro" id="IPR007235">
    <property type="entry name" value="Glyco_trans_28_C"/>
</dbReference>
<evidence type="ECO:0000256" key="2">
    <source>
        <dbReference type="ARBA" id="ARBA00022679"/>
    </source>
</evidence>
<reference evidence="4 5" key="1">
    <citation type="journal article" date="2001" name="J. Bacteriol.">
        <title>Genome sequence and comparative analysis of the solvent-producing bacterium Clostridium acetobutylicum.</title>
        <authorList>
            <person name="Nolling J."/>
            <person name="Breton G."/>
            <person name="Omelchenko M.V."/>
            <person name="Makarova K.S."/>
            <person name="Zeng Q."/>
            <person name="Gibson R."/>
            <person name="Lee H.M."/>
            <person name="Dubois J."/>
            <person name="Qiu D."/>
            <person name="Hitti J."/>
            <person name="Wolf Y.I."/>
            <person name="Tatusov R.L."/>
            <person name="Sabathe F."/>
            <person name="Doucette-Stamm L."/>
            <person name="Soucaille P."/>
            <person name="Daly M.J."/>
            <person name="Bennett G.N."/>
            <person name="Koonin E.V."/>
            <person name="Smith D.R."/>
        </authorList>
    </citation>
    <scope>NUCLEOTIDE SEQUENCE [LARGE SCALE GENOMIC DNA]</scope>
    <source>
        <strain evidence="5">ATCC 824 / DSM 792 / JCM 1419 / LMG 5710 / VKM B-1787</strain>
    </source>
</reference>
<dbReference type="SUPFAM" id="SSF53756">
    <property type="entry name" value="UDP-Glycosyltransferase/glycogen phosphorylase"/>
    <property type="match status" value="1"/>
</dbReference>
<dbReference type="PATRIC" id="fig|272562.8.peg.2214"/>
<evidence type="ECO:0000259" key="3">
    <source>
        <dbReference type="Pfam" id="PF04101"/>
    </source>
</evidence>
<dbReference type="PIR" id="C97147">
    <property type="entry name" value="C97147"/>
</dbReference>
<proteinExistence type="predicted"/>
<dbReference type="Proteomes" id="UP000000814">
    <property type="component" value="Chromosome"/>
</dbReference>
<keyword evidence="2" id="KW-0808">Transferase</keyword>
<evidence type="ECO:0000313" key="5">
    <source>
        <dbReference type="Proteomes" id="UP000000814"/>
    </source>
</evidence>
<dbReference type="STRING" id="272562.CA_C2007"/>
<gene>
    <name evidence="4" type="ordered locus">CA_C2007</name>
</gene>
<evidence type="ECO:0000313" key="4">
    <source>
        <dbReference type="EMBL" id="AAK79966.1"/>
    </source>
</evidence>
<dbReference type="GO" id="GO:0016758">
    <property type="term" value="F:hexosyltransferase activity"/>
    <property type="evidence" value="ECO:0007669"/>
    <property type="project" value="InterPro"/>
</dbReference>
<dbReference type="RefSeq" id="WP_010965307.1">
    <property type="nucleotide sequence ID" value="NC_003030.1"/>
</dbReference>
<dbReference type="OrthoDB" id="6620093at2"/>
<dbReference type="Pfam" id="PF04101">
    <property type="entry name" value="Glyco_tran_28_C"/>
    <property type="match status" value="1"/>
</dbReference>
<dbReference type="HOGENOM" id="CLU_000537_7_1_9"/>
<dbReference type="GeneID" id="44998494"/>